<comment type="function">
    <text evidence="16">Catalyzes the phosphorylation of pantothenate (Pan), the first step in CoA biosynthesis.</text>
</comment>
<dbReference type="InterPro" id="IPR043129">
    <property type="entry name" value="ATPase_NBD"/>
</dbReference>
<sequence>MQLLIDAGNTRIKWAVPVADTALGGQVPVWLHSGSVSHAELANLDHVWRAMPITRVLISNVAGAAIRAKLSAILQDVQPAADVRWFASQERVAGIHNTYRNPAQLGCDRLASMVGAHYLFPQQGLVVATCGTATTVDAVTAQGQFEGGMILPGLKLMAESLARNTAQLPQVAESISLAGIFADNTDQAIVSGCISAQVGAIRRAVSMLEEQQKQSVSCVISGGAAPYLLAHLSLPYQHVDNLVLTGLFVVAQSSPD</sequence>
<evidence type="ECO:0000256" key="15">
    <source>
        <dbReference type="ARBA" id="ARBA00040883"/>
    </source>
</evidence>
<gene>
    <name evidence="16" type="primary">coaX</name>
    <name evidence="17" type="ORF">H8L32_23410</name>
</gene>
<dbReference type="PANTHER" id="PTHR34265:SF1">
    <property type="entry name" value="TYPE III PANTOTHENATE KINASE"/>
    <property type="match status" value="1"/>
</dbReference>
<evidence type="ECO:0000256" key="14">
    <source>
        <dbReference type="ARBA" id="ARBA00038036"/>
    </source>
</evidence>
<evidence type="ECO:0000256" key="6">
    <source>
        <dbReference type="ARBA" id="ARBA00012102"/>
    </source>
</evidence>
<feature type="binding site" evidence="16">
    <location>
        <begin position="6"/>
        <end position="13"/>
    </location>
    <ligand>
        <name>ATP</name>
        <dbReference type="ChEBI" id="CHEBI:30616"/>
    </ligand>
</feature>
<feature type="binding site" evidence="16">
    <location>
        <position position="132"/>
    </location>
    <ligand>
        <name>ATP</name>
        <dbReference type="ChEBI" id="CHEBI:30616"/>
    </ligand>
</feature>
<evidence type="ECO:0000256" key="12">
    <source>
        <dbReference type="ARBA" id="ARBA00022958"/>
    </source>
</evidence>
<evidence type="ECO:0000256" key="10">
    <source>
        <dbReference type="ARBA" id="ARBA00022777"/>
    </source>
</evidence>
<comment type="caution">
    <text evidence="16">Lacks conserved residue(s) required for the propagation of feature annotation.</text>
</comment>
<keyword evidence="18" id="KW-1185">Reference proteome</keyword>
<dbReference type="Pfam" id="PF03309">
    <property type="entry name" value="Pan_kinase"/>
    <property type="match status" value="1"/>
</dbReference>
<keyword evidence="10 16" id="KW-0418">Kinase</keyword>
<dbReference type="CDD" id="cd24015">
    <property type="entry name" value="ASKHA_NBD_PanK-III"/>
    <property type="match status" value="1"/>
</dbReference>
<evidence type="ECO:0000313" key="17">
    <source>
        <dbReference type="EMBL" id="MBC3920431.1"/>
    </source>
</evidence>
<evidence type="ECO:0000256" key="4">
    <source>
        <dbReference type="ARBA" id="ARBA00005225"/>
    </source>
</evidence>
<evidence type="ECO:0000256" key="5">
    <source>
        <dbReference type="ARBA" id="ARBA00011738"/>
    </source>
</evidence>
<evidence type="ECO:0000256" key="8">
    <source>
        <dbReference type="ARBA" id="ARBA00022679"/>
    </source>
</evidence>
<evidence type="ECO:0000256" key="2">
    <source>
        <dbReference type="ARBA" id="ARBA00001958"/>
    </source>
</evidence>
<comment type="pathway">
    <text evidence="4 16">Cofactor biosynthesis; coenzyme A biosynthesis; CoA from (R)-pantothenate: step 1/5.</text>
</comment>
<dbReference type="EC" id="2.7.1.33" evidence="6 16"/>
<dbReference type="GO" id="GO:0016301">
    <property type="term" value="F:kinase activity"/>
    <property type="evidence" value="ECO:0007669"/>
    <property type="project" value="UniProtKB-KW"/>
</dbReference>
<evidence type="ECO:0000256" key="11">
    <source>
        <dbReference type="ARBA" id="ARBA00022840"/>
    </source>
</evidence>
<keyword evidence="13 16" id="KW-0173">Coenzyme A biosynthesis</keyword>
<evidence type="ECO:0000256" key="9">
    <source>
        <dbReference type="ARBA" id="ARBA00022741"/>
    </source>
</evidence>
<dbReference type="EMBL" id="JACOGF010000016">
    <property type="protein sequence ID" value="MBC3920431.1"/>
    <property type="molecule type" value="Genomic_DNA"/>
</dbReference>
<comment type="catalytic activity">
    <reaction evidence="1 16">
        <text>(R)-pantothenate + ATP = (R)-4'-phosphopantothenate + ADP + H(+)</text>
        <dbReference type="Rhea" id="RHEA:16373"/>
        <dbReference type="ChEBI" id="CHEBI:10986"/>
        <dbReference type="ChEBI" id="CHEBI:15378"/>
        <dbReference type="ChEBI" id="CHEBI:29032"/>
        <dbReference type="ChEBI" id="CHEBI:30616"/>
        <dbReference type="ChEBI" id="CHEBI:456216"/>
        <dbReference type="EC" id="2.7.1.33"/>
    </reaction>
</comment>
<feature type="active site" description="Proton acceptor" evidence="16">
    <location>
        <position position="108"/>
    </location>
</feature>
<evidence type="ECO:0000256" key="13">
    <source>
        <dbReference type="ARBA" id="ARBA00022993"/>
    </source>
</evidence>
<keyword evidence="7 16" id="KW-0963">Cytoplasm</keyword>
<dbReference type="RefSeq" id="WP_186949969.1">
    <property type="nucleotide sequence ID" value="NZ_JACOGF010000016.1"/>
</dbReference>
<dbReference type="SUPFAM" id="SSF53067">
    <property type="entry name" value="Actin-like ATPase domain"/>
    <property type="match status" value="2"/>
</dbReference>
<feature type="binding site" evidence="16">
    <location>
        <position position="99"/>
    </location>
    <ligand>
        <name>substrate</name>
    </ligand>
</feature>
<comment type="subunit">
    <text evidence="5 16">Homodimer.</text>
</comment>
<organism evidence="17 18">
    <name type="scientific">Undibacterium hunanense</name>
    <dbReference type="NCBI Taxonomy" id="2762292"/>
    <lineage>
        <taxon>Bacteria</taxon>
        <taxon>Pseudomonadati</taxon>
        <taxon>Pseudomonadota</taxon>
        <taxon>Betaproteobacteria</taxon>
        <taxon>Burkholderiales</taxon>
        <taxon>Oxalobacteraceae</taxon>
        <taxon>Undibacterium</taxon>
    </lineage>
</organism>
<feature type="binding site" evidence="16">
    <location>
        <position position="185"/>
    </location>
    <ligand>
        <name>substrate</name>
    </ligand>
</feature>
<proteinExistence type="inferred from homology"/>
<comment type="cofactor">
    <cofactor evidence="16">
        <name>NH4(+)</name>
        <dbReference type="ChEBI" id="CHEBI:28938"/>
    </cofactor>
    <cofactor evidence="16">
        <name>K(+)</name>
        <dbReference type="ChEBI" id="CHEBI:29103"/>
    </cofactor>
    <text evidence="16">A monovalent cation. Ammonium or potassium.</text>
</comment>
<comment type="cofactor">
    <cofactor evidence="2">
        <name>K(+)</name>
        <dbReference type="ChEBI" id="CHEBI:29103"/>
    </cofactor>
</comment>
<feature type="binding site" evidence="16">
    <location>
        <begin position="106"/>
        <end position="109"/>
    </location>
    <ligand>
        <name>substrate</name>
    </ligand>
</feature>
<keyword evidence="9 16" id="KW-0547">Nucleotide-binding</keyword>
<dbReference type="HAMAP" id="MF_01274">
    <property type="entry name" value="Pantothen_kinase_3"/>
    <property type="match status" value="1"/>
</dbReference>
<dbReference type="Gene3D" id="3.30.420.40">
    <property type="match status" value="2"/>
</dbReference>
<evidence type="ECO:0000256" key="16">
    <source>
        <dbReference type="HAMAP-Rule" id="MF_01274"/>
    </source>
</evidence>
<comment type="subcellular location">
    <subcellularLocation>
        <location evidence="3 16">Cytoplasm</location>
    </subcellularLocation>
</comment>
<comment type="similarity">
    <text evidence="14 16">Belongs to the type III pantothenate kinase family.</text>
</comment>
<dbReference type="PANTHER" id="PTHR34265">
    <property type="entry name" value="TYPE III PANTOTHENATE KINASE"/>
    <property type="match status" value="1"/>
</dbReference>
<evidence type="ECO:0000256" key="3">
    <source>
        <dbReference type="ARBA" id="ARBA00004496"/>
    </source>
</evidence>
<dbReference type="Proteomes" id="UP000650424">
    <property type="component" value="Unassembled WGS sequence"/>
</dbReference>
<dbReference type="InterPro" id="IPR004619">
    <property type="entry name" value="Type_III_PanK"/>
</dbReference>
<keyword evidence="12 16" id="KW-0630">Potassium</keyword>
<evidence type="ECO:0000256" key="7">
    <source>
        <dbReference type="ARBA" id="ARBA00022490"/>
    </source>
</evidence>
<comment type="caution">
    <text evidence="17">The sequence shown here is derived from an EMBL/GenBank/DDBJ whole genome shotgun (WGS) entry which is preliminary data.</text>
</comment>
<dbReference type="NCBIfam" id="TIGR00671">
    <property type="entry name" value="baf"/>
    <property type="match status" value="1"/>
</dbReference>
<protein>
    <recommendedName>
        <fullName evidence="15 16">Type III pantothenate kinase</fullName>
        <ecNumber evidence="6 16">2.7.1.33</ecNumber>
    </recommendedName>
    <alternativeName>
        <fullName evidence="16">PanK-III</fullName>
    </alternativeName>
    <alternativeName>
        <fullName evidence="16">Pantothenic acid kinase</fullName>
    </alternativeName>
</protein>
<keyword evidence="8 16" id="KW-0808">Transferase</keyword>
<evidence type="ECO:0000313" key="18">
    <source>
        <dbReference type="Proteomes" id="UP000650424"/>
    </source>
</evidence>
<accession>A0ABR6ZX48</accession>
<name>A0ABR6ZX48_9BURK</name>
<evidence type="ECO:0000256" key="1">
    <source>
        <dbReference type="ARBA" id="ARBA00001206"/>
    </source>
</evidence>
<keyword evidence="11 16" id="KW-0067">ATP-binding</keyword>
<reference evidence="17 18" key="1">
    <citation type="submission" date="2020-08" db="EMBL/GenBank/DDBJ databases">
        <title>Novel species isolated from subtropical streams in China.</title>
        <authorList>
            <person name="Lu H."/>
        </authorList>
    </citation>
    <scope>NUCLEOTIDE SEQUENCE [LARGE SCALE GENOMIC DNA]</scope>
    <source>
        <strain evidence="17 18">CY18W</strain>
    </source>
</reference>